<name>A0A0R3W089_TAEAS</name>
<dbReference type="EMBL" id="UYRS01005479">
    <property type="protein sequence ID" value="VDK27149.1"/>
    <property type="molecule type" value="Genomic_DNA"/>
</dbReference>
<reference evidence="2 3" key="2">
    <citation type="submission" date="2018-11" db="EMBL/GenBank/DDBJ databases">
        <authorList>
            <consortium name="Pathogen Informatics"/>
        </authorList>
    </citation>
    <scope>NUCLEOTIDE SEQUENCE [LARGE SCALE GENOMIC DNA]</scope>
</reference>
<dbReference type="Proteomes" id="UP000282613">
    <property type="component" value="Unassembled WGS sequence"/>
</dbReference>
<gene>
    <name evidence="2" type="ORF">TASK_LOCUS3084</name>
</gene>
<keyword evidence="3" id="KW-1185">Reference proteome</keyword>
<evidence type="ECO:0000256" key="1">
    <source>
        <dbReference type="SAM" id="MobiDB-lite"/>
    </source>
</evidence>
<protein>
    <submittedName>
        <fullName evidence="2 4">Uncharacterized protein</fullName>
    </submittedName>
</protein>
<dbReference type="AlphaFoldDB" id="A0A0R3W089"/>
<dbReference type="OrthoDB" id="6287733at2759"/>
<evidence type="ECO:0000313" key="4">
    <source>
        <dbReference type="WBParaSite" id="TASK_0000308301-mRNA-1"/>
    </source>
</evidence>
<accession>A0A0R3W089</accession>
<dbReference type="WBParaSite" id="TASK_0000308301-mRNA-1">
    <property type="protein sequence ID" value="TASK_0000308301-mRNA-1"/>
    <property type="gene ID" value="TASK_0000308301"/>
</dbReference>
<evidence type="ECO:0000313" key="2">
    <source>
        <dbReference type="EMBL" id="VDK27149.1"/>
    </source>
</evidence>
<feature type="compositionally biased region" description="Basic and acidic residues" evidence="1">
    <location>
        <begin position="34"/>
        <end position="46"/>
    </location>
</feature>
<feature type="compositionally biased region" description="Low complexity" evidence="1">
    <location>
        <begin position="92"/>
        <end position="101"/>
    </location>
</feature>
<organism evidence="4">
    <name type="scientific">Taenia asiatica</name>
    <name type="common">Asian tapeworm</name>
    <dbReference type="NCBI Taxonomy" id="60517"/>
    <lineage>
        <taxon>Eukaryota</taxon>
        <taxon>Metazoa</taxon>
        <taxon>Spiralia</taxon>
        <taxon>Lophotrochozoa</taxon>
        <taxon>Platyhelminthes</taxon>
        <taxon>Cestoda</taxon>
        <taxon>Eucestoda</taxon>
        <taxon>Cyclophyllidea</taxon>
        <taxon>Taeniidae</taxon>
        <taxon>Taenia</taxon>
    </lineage>
</organism>
<evidence type="ECO:0000313" key="3">
    <source>
        <dbReference type="Proteomes" id="UP000282613"/>
    </source>
</evidence>
<reference evidence="4" key="1">
    <citation type="submission" date="2017-02" db="UniProtKB">
        <authorList>
            <consortium name="WormBaseParasite"/>
        </authorList>
    </citation>
    <scope>IDENTIFICATION</scope>
</reference>
<feature type="compositionally biased region" description="Basic and acidic residues" evidence="1">
    <location>
        <begin position="18"/>
        <end position="27"/>
    </location>
</feature>
<proteinExistence type="predicted"/>
<sequence>MRRAEIAPHPPYWGTGTEEGRREERGRKCAITRGGEHTDTGSDTTRRNAQHNDAGIVEMPGIEPGASRMRSERSTTELHPLLRRASSRVPPHHTQTPTTLTRYFVVPNSLPR</sequence>
<feature type="region of interest" description="Disordered" evidence="1">
    <location>
        <begin position="1"/>
        <end position="112"/>
    </location>
</feature>